<sequence>MPYHVPDNRRASISTELIPYIRQKMQDWDVDFSTAINTLLLDHKRAGLTITGGRVSTDEITAAPTTVTETDTTEQDFDSDTTISSLVNLLDHGVSPLRSAS</sequence>
<proteinExistence type="predicted"/>
<evidence type="ECO:0000313" key="2">
    <source>
        <dbReference type="Proteomes" id="UP000481033"/>
    </source>
</evidence>
<organism evidence="1 2">
    <name type="scientific">Adonisia turfae CCMR0081</name>
    <dbReference type="NCBI Taxonomy" id="2292702"/>
    <lineage>
        <taxon>Bacteria</taxon>
        <taxon>Bacillati</taxon>
        <taxon>Cyanobacteriota</taxon>
        <taxon>Adonisia</taxon>
        <taxon>Adonisia turfae</taxon>
    </lineage>
</organism>
<evidence type="ECO:0000313" key="1">
    <source>
        <dbReference type="EMBL" id="NEZ61014.1"/>
    </source>
</evidence>
<dbReference type="RefSeq" id="WP_163703266.1">
    <property type="nucleotide sequence ID" value="NZ_QXHD01000004.1"/>
</dbReference>
<name>A0A6M0RXV6_9CYAN</name>
<protein>
    <submittedName>
        <fullName evidence="1">Uncharacterized protein</fullName>
    </submittedName>
</protein>
<accession>A0A6M0RXV6</accession>
<dbReference type="AlphaFoldDB" id="A0A6M0RXV6"/>
<gene>
    <name evidence="1" type="ORF">DXZ20_36350</name>
</gene>
<comment type="caution">
    <text evidence="1">The sequence shown here is derived from an EMBL/GenBank/DDBJ whole genome shotgun (WGS) entry which is preliminary data.</text>
</comment>
<keyword evidence="2" id="KW-1185">Reference proteome</keyword>
<dbReference type="EMBL" id="QXHD01000004">
    <property type="protein sequence ID" value="NEZ61014.1"/>
    <property type="molecule type" value="Genomic_DNA"/>
</dbReference>
<dbReference type="Proteomes" id="UP000481033">
    <property type="component" value="Unassembled WGS sequence"/>
</dbReference>
<reference evidence="1 2" key="1">
    <citation type="journal article" date="2020" name="Microb. Ecol.">
        <title>Ecogenomics of the Marine Benthic Filamentous Cyanobacterium Adonisia.</title>
        <authorList>
            <person name="Walter J.M."/>
            <person name="Coutinho F.H."/>
            <person name="Leomil L."/>
            <person name="Hargreaves P.I."/>
            <person name="Campeao M.E."/>
            <person name="Vieira V.V."/>
            <person name="Silva B.S."/>
            <person name="Fistarol G.O."/>
            <person name="Salomon P.S."/>
            <person name="Sawabe T."/>
            <person name="Mino S."/>
            <person name="Hosokawa M."/>
            <person name="Miyashita H."/>
            <person name="Maruyama F."/>
            <person name="van Verk M.C."/>
            <person name="Dutilh B.E."/>
            <person name="Thompson C.C."/>
            <person name="Thompson F.L."/>
        </authorList>
    </citation>
    <scope>NUCLEOTIDE SEQUENCE [LARGE SCALE GENOMIC DNA]</scope>
    <source>
        <strain evidence="1 2">CCMR0081</strain>
    </source>
</reference>